<evidence type="ECO:0000313" key="6">
    <source>
        <dbReference type="Proteomes" id="UP000193467"/>
    </source>
</evidence>
<dbReference type="PANTHER" id="PTHR24223:SF353">
    <property type="entry name" value="ABC TRANSPORTER ATP-BINDING PROTEIN_PERMEASE VMR1-RELATED"/>
    <property type="match status" value="1"/>
</dbReference>
<evidence type="ECO:0000259" key="4">
    <source>
        <dbReference type="Pfam" id="PF00005"/>
    </source>
</evidence>
<keyword evidence="2" id="KW-0547">Nucleotide-binding</keyword>
<dbReference type="Pfam" id="PF00005">
    <property type="entry name" value="ABC_tran"/>
    <property type="match status" value="1"/>
</dbReference>
<dbReference type="GO" id="GO:0016020">
    <property type="term" value="C:membrane"/>
    <property type="evidence" value="ECO:0007669"/>
    <property type="project" value="TreeGrafter"/>
</dbReference>
<keyword evidence="3" id="KW-0067">ATP-binding</keyword>
<dbReference type="Gene3D" id="3.40.50.300">
    <property type="entry name" value="P-loop containing nucleotide triphosphate hydrolases"/>
    <property type="match status" value="1"/>
</dbReference>
<dbReference type="Proteomes" id="UP000193467">
    <property type="component" value="Unassembled WGS sequence"/>
</dbReference>
<dbReference type="AlphaFoldDB" id="A0A1Y2BQY6"/>
<dbReference type="GO" id="GO:0005524">
    <property type="term" value="F:ATP binding"/>
    <property type="evidence" value="ECO:0007669"/>
    <property type="project" value="UniProtKB-KW"/>
</dbReference>
<organism evidence="5 6">
    <name type="scientific">Leucosporidium creatinivorum</name>
    <dbReference type="NCBI Taxonomy" id="106004"/>
    <lineage>
        <taxon>Eukaryota</taxon>
        <taxon>Fungi</taxon>
        <taxon>Dikarya</taxon>
        <taxon>Basidiomycota</taxon>
        <taxon>Pucciniomycotina</taxon>
        <taxon>Microbotryomycetes</taxon>
        <taxon>Leucosporidiales</taxon>
        <taxon>Leucosporidium</taxon>
    </lineage>
</organism>
<keyword evidence="5" id="KW-0378">Hydrolase</keyword>
<evidence type="ECO:0000313" key="5">
    <source>
        <dbReference type="EMBL" id="ORY36565.1"/>
    </source>
</evidence>
<protein>
    <submittedName>
        <fullName evidence="5">p-loop containing nucleoside triphosphate hydrolase protein</fullName>
    </submittedName>
</protein>
<dbReference type="GO" id="GO:0042626">
    <property type="term" value="F:ATPase-coupled transmembrane transporter activity"/>
    <property type="evidence" value="ECO:0007669"/>
    <property type="project" value="TreeGrafter"/>
</dbReference>
<evidence type="ECO:0000256" key="3">
    <source>
        <dbReference type="ARBA" id="ARBA00022840"/>
    </source>
</evidence>
<dbReference type="OrthoDB" id="6500128at2759"/>
<dbReference type="InParanoid" id="A0A1Y2BQY6"/>
<dbReference type="GO" id="GO:0016887">
    <property type="term" value="F:ATP hydrolysis activity"/>
    <property type="evidence" value="ECO:0007669"/>
    <property type="project" value="InterPro"/>
</dbReference>
<sequence>FPVGKLSLIAGPTGSGKSSVFLALLGEVVLHKGTAGQNLDAATGLYEGVAYASQLPWLQHASIKNVKHPFGSPMEQDRYAAVIEACALKADLAMFDAGDETEIGEKGISLSGGQKARVALARVVYSRAKV</sequence>
<feature type="non-terminal residue" evidence="5">
    <location>
        <position position="130"/>
    </location>
</feature>
<evidence type="ECO:0000256" key="1">
    <source>
        <dbReference type="ARBA" id="ARBA00022737"/>
    </source>
</evidence>
<gene>
    <name evidence="5" type="ORF">BCR35DRAFT_256845</name>
</gene>
<dbReference type="PANTHER" id="PTHR24223">
    <property type="entry name" value="ATP-BINDING CASSETTE SUB-FAMILY C"/>
    <property type="match status" value="1"/>
</dbReference>
<feature type="domain" description="ABC transporter" evidence="4">
    <location>
        <begin position="4"/>
        <end position="130"/>
    </location>
</feature>
<dbReference type="STRING" id="106004.A0A1Y2BQY6"/>
<accession>A0A1Y2BQY6</accession>
<dbReference type="InterPro" id="IPR050173">
    <property type="entry name" value="ABC_transporter_C-like"/>
</dbReference>
<keyword evidence="6" id="KW-1185">Reference proteome</keyword>
<dbReference type="InterPro" id="IPR003439">
    <property type="entry name" value="ABC_transporter-like_ATP-bd"/>
</dbReference>
<dbReference type="EMBL" id="MCGR01000174">
    <property type="protein sequence ID" value="ORY36565.1"/>
    <property type="molecule type" value="Genomic_DNA"/>
</dbReference>
<dbReference type="InterPro" id="IPR027417">
    <property type="entry name" value="P-loop_NTPase"/>
</dbReference>
<feature type="non-terminal residue" evidence="5">
    <location>
        <position position="1"/>
    </location>
</feature>
<proteinExistence type="predicted"/>
<reference evidence="5 6" key="1">
    <citation type="submission" date="2016-07" db="EMBL/GenBank/DDBJ databases">
        <title>Pervasive Adenine N6-methylation of Active Genes in Fungi.</title>
        <authorList>
            <consortium name="DOE Joint Genome Institute"/>
            <person name="Mondo S.J."/>
            <person name="Dannebaum R.O."/>
            <person name="Kuo R.C."/>
            <person name="Labutti K."/>
            <person name="Haridas S."/>
            <person name="Kuo A."/>
            <person name="Salamov A."/>
            <person name="Ahrendt S.R."/>
            <person name="Lipzen A."/>
            <person name="Sullivan W."/>
            <person name="Andreopoulos W.B."/>
            <person name="Clum A."/>
            <person name="Lindquist E."/>
            <person name="Daum C."/>
            <person name="Ramamoorthy G.K."/>
            <person name="Gryganskyi A."/>
            <person name="Culley D."/>
            <person name="Magnuson J.K."/>
            <person name="James T.Y."/>
            <person name="O'Malley M.A."/>
            <person name="Stajich J.E."/>
            <person name="Spatafora J.W."/>
            <person name="Visel A."/>
            <person name="Grigoriev I.V."/>
        </authorList>
    </citation>
    <scope>NUCLEOTIDE SEQUENCE [LARGE SCALE GENOMIC DNA]</scope>
    <source>
        <strain evidence="5 6">62-1032</strain>
    </source>
</reference>
<keyword evidence="1" id="KW-0677">Repeat</keyword>
<comment type="caution">
    <text evidence="5">The sequence shown here is derived from an EMBL/GenBank/DDBJ whole genome shotgun (WGS) entry which is preliminary data.</text>
</comment>
<name>A0A1Y2BQY6_9BASI</name>
<dbReference type="SUPFAM" id="SSF52540">
    <property type="entry name" value="P-loop containing nucleoside triphosphate hydrolases"/>
    <property type="match status" value="1"/>
</dbReference>
<evidence type="ECO:0000256" key="2">
    <source>
        <dbReference type="ARBA" id="ARBA00022741"/>
    </source>
</evidence>